<dbReference type="InterPro" id="IPR003593">
    <property type="entry name" value="AAA+_ATPase"/>
</dbReference>
<gene>
    <name evidence="7" type="ORF">CBF31_01470</name>
</gene>
<proteinExistence type="inferred from homology"/>
<dbReference type="GO" id="GO:0022857">
    <property type="term" value="F:transmembrane transporter activity"/>
    <property type="evidence" value="ECO:0007669"/>
    <property type="project" value="UniProtKB-ARBA"/>
</dbReference>
<reference evidence="7 8" key="1">
    <citation type="submission" date="2017-05" db="EMBL/GenBank/DDBJ databases">
        <title>Vagococcus spp. assemblies.</title>
        <authorList>
            <person name="Gulvik C.A."/>
        </authorList>
    </citation>
    <scope>NUCLEOTIDE SEQUENCE [LARGE SCALE GENOMIC DNA]</scope>
    <source>
        <strain evidence="7 8">CCUG 41755</strain>
    </source>
</reference>
<evidence type="ECO:0000259" key="6">
    <source>
        <dbReference type="PROSITE" id="PS50893"/>
    </source>
</evidence>
<dbReference type="Proteomes" id="UP000287101">
    <property type="component" value="Unassembled WGS sequence"/>
</dbReference>
<keyword evidence="3" id="KW-0547">Nucleotide-binding</keyword>
<dbReference type="GO" id="GO:0006865">
    <property type="term" value="P:amino acid transport"/>
    <property type="evidence" value="ECO:0007669"/>
    <property type="project" value="UniProtKB-KW"/>
</dbReference>
<keyword evidence="5" id="KW-0029">Amino-acid transport</keyword>
<dbReference type="GO" id="GO:0098796">
    <property type="term" value="C:membrane protein complex"/>
    <property type="evidence" value="ECO:0007669"/>
    <property type="project" value="UniProtKB-ARBA"/>
</dbReference>
<comment type="similarity">
    <text evidence="1">Belongs to the ABC transporter superfamily.</text>
</comment>
<keyword evidence="4" id="KW-0067">ATP-binding</keyword>
<evidence type="ECO:0000256" key="5">
    <source>
        <dbReference type="ARBA" id="ARBA00022970"/>
    </source>
</evidence>
<protein>
    <recommendedName>
        <fullName evidence="6">ABC transporter domain-containing protein</fullName>
    </recommendedName>
</protein>
<evidence type="ECO:0000256" key="1">
    <source>
        <dbReference type="ARBA" id="ARBA00005417"/>
    </source>
</evidence>
<sequence>MGVKKYRNRTWILGGDVSLNREYDLYETIKKRTDGDNVTKVIYQLNQVIKTYQDGENQSFNVLDIEAFTCLEGEFVAIVGESGSGKSTLLNVLGVLDGFESGEVKLAGKSTGKLSDKEKARLRSQKIGFVLQNFGLVDDFTVKENIMLPVSYLPKNERNACRERLDDLAEELGITALLKKLPKKLSGGQKQRVAIARALINDPAIILADEPTGNLDVVNSEQVMLILKAKQLEGKTILLVTHDEQSAQRCDRVVRLVDGKIFSS</sequence>
<dbReference type="GO" id="GO:0005524">
    <property type="term" value="F:ATP binding"/>
    <property type="evidence" value="ECO:0007669"/>
    <property type="project" value="UniProtKB-KW"/>
</dbReference>
<comment type="caution">
    <text evidence="7">The sequence shown here is derived from an EMBL/GenBank/DDBJ whole genome shotgun (WGS) entry which is preliminary data.</text>
</comment>
<dbReference type="InterPro" id="IPR003439">
    <property type="entry name" value="ABC_transporter-like_ATP-bd"/>
</dbReference>
<evidence type="ECO:0000313" key="7">
    <source>
        <dbReference type="EMBL" id="RSU04714.1"/>
    </source>
</evidence>
<dbReference type="AlphaFoldDB" id="A0A430ABT3"/>
<dbReference type="InterPro" id="IPR017871">
    <property type="entry name" value="ABC_transporter-like_CS"/>
</dbReference>
<dbReference type="Gene3D" id="3.40.50.300">
    <property type="entry name" value="P-loop containing nucleotide triphosphate hydrolases"/>
    <property type="match status" value="1"/>
</dbReference>
<organism evidence="7 8">
    <name type="scientific">Vagococcus fessus</name>
    <dbReference type="NCBI Taxonomy" id="120370"/>
    <lineage>
        <taxon>Bacteria</taxon>
        <taxon>Bacillati</taxon>
        <taxon>Bacillota</taxon>
        <taxon>Bacilli</taxon>
        <taxon>Lactobacillales</taxon>
        <taxon>Enterococcaceae</taxon>
        <taxon>Vagococcus</taxon>
    </lineage>
</organism>
<dbReference type="InterPro" id="IPR017911">
    <property type="entry name" value="MacB-like_ATP-bd"/>
</dbReference>
<dbReference type="PANTHER" id="PTHR42798">
    <property type="entry name" value="LIPOPROTEIN-RELEASING SYSTEM ATP-BINDING PROTEIN LOLD"/>
    <property type="match status" value="1"/>
</dbReference>
<dbReference type="PROSITE" id="PS00211">
    <property type="entry name" value="ABC_TRANSPORTER_1"/>
    <property type="match status" value="1"/>
</dbReference>
<dbReference type="FunFam" id="3.40.50.300:FF:000032">
    <property type="entry name" value="Export ABC transporter ATP-binding protein"/>
    <property type="match status" value="1"/>
</dbReference>
<evidence type="ECO:0000256" key="3">
    <source>
        <dbReference type="ARBA" id="ARBA00022741"/>
    </source>
</evidence>
<dbReference type="EMBL" id="NGJY01000001">
    <property type="protein sequence ID" value="RSU04714.1"/>
    <property type="molecule type" value="Genomic_DNA"/>
</dbReference>
<dbReference type="PROSITE" id="PS50893">
    <property type="entry name" value="ABC_TRANSPORTER_2"/>
    <property type="match status" value="1"/>
</dbReference>
<feature type="domain" description="ABC transporter" evidence="6">
    <location>
        <begin position="43"/>
        <end position="263"/>
    </location>
</feature>
<keyword evidence="8" id="KW-1185">Reference proteome</keyword>
<keyword evidence="2" id="KW-0813">Transport</keyword>
<accession>A0A430ABT3</accession>
<dbReference type="GO" id="GO:0016887">
    <property type="term" value="F:ATP hydrolysis activity"/>
    <property type="evidence" value="ECO:0007669"/>
    <property type="project" value="InterPro"/>
</dbReference>
<dbReference type="CDD" id="cd03255">
    <property type="entry name" value="ABC_MJ0796_LolCDE_FtsE"/>
    <property type="match status" value="1"/>
</dbReference>
<name>A0A430ABT3_9ENTE</name>
<evidence type="ECO:0000256" key="4">
    <source>
        <dbReference type="ARBA" id="ARBA00022840"/>
    </source>
</evidence>
<evidence type="ECO:0000256" key="2">
    <source>
        <dbReference type="ARBA" id="ARBA00022448"/>
    </source>
</evidence>
<evidence type="ECO:0000313" key="8">
    <source>
        <dbReference type="Proteomes" id="UP000287101"/>
    </source>
</evidence>
<dbReference type="InterPro" id="IPR027417">
    <property type="entry name" value="P-loop_NTPase"/>
</dbReference>
<dbReference type="PANTHER" id="PTHR42798:SF6">
    <property type="entry name" value="CELL DIVISION ATP-BINDING PROTEIN FTSE"/>
    <property type="match status" value="1"/>
</dbReference>
<dbReference type="Pfam" id="PF00005">
    <property type="entry name" value="ABC_tran"/>
    <property type="match status" value="1"/>
</dbReference>
<dbReference type="SMART" id="SM00382">
    <property type="entry name" value="AAA"/>
    <property type="match status" value="1"/>
</dbReference>
<dbReference type="SUPFAM" id="SSF52540">
    <property type="entry name" value="P-loop containing nucleoside triphosphate hydrolases"/>
    <property type="match status" value="1"/>
</dbReference>